<name>D1PVM0_9BACT</name>
<reference evidence="1 2" key="1">
    <citation type="submission" date="2009-10" db="EMBL/GenBank/DDBJ databases">
        <authorList>
            <person name="Qin X."/>
            <person name="Bachman B."/>
            <person name="Battles P."/>
            <person name="Bell A."/>
            <person name="Bess C."/>
            <person name="Bickham C."/>
            <person name="Chaboub L."/>
            <person name="Chen D."/>
            <person name="Coyle M."/>
            <person name="Deiros D.R."/>
            <person name="Dinh H."/>
            <person name="Forbes L."/>
            <person name="Fowler G."/>
            <person name="Francisco L."/>
            <person name="Fu Q."/>
            <person name="Gubbala S."/>
            <person name="Hale W."/>
            <person name="Han Y."/>
            <person name="Hemphill L."/>
            <person name="Highlander S.K."/>
            <person name="Hirani K."/>
            <person name="Hogues M."/>
            <person name="Jackson L."/>
            <person name="Jakkamsetti A."/>
            <person name="Javaid M."/>
            <person name="Jiang H."/>
            <person name="Korchina V."/>
            <person name="Kovar C."/>
            <person name="Lara F."/>
            <person name="Lee S."/>
            <person name="Mata R."/>
            <person name="Mathew T."/>
            <person name="Moen C."/>
            <person name="Morales K."/>
            <person name="Munidasa M."/>
            <person name="Nazareth L."/>
            <person name="Ngo R."/>
            <person name="Nguyen L."/>
            <person name="Okwuonu G."/>
            <person name="Ongeri F."/>
            <person name="Patil S."/>
            <person name="Petrosino J."/>
            <person name="Pham C."/>
            <person name="Pham P."/>
            <person name="Pu L.-L."/>
            <person name="Puazo M."/>
            <person name="Raj R."/>
            <person name="Reid J."/>
            <person name="Rouhana J."/>
            <person name="Saada N."/>
            <person name="Shang Y."/>
            <person name="Simmons D."/>
            <person name="Thornton R."/>
            <person name="Warren J."/>
            <person name="Weissenberger G."/>
            <person name="Zhang J."/>
            <person name="Zhang L."/>
            <person name="Zhou C."/>
            <person name="Zhu D."/>
            <person name="Muzny D."/>
            <person name="Worley K."/>
            <person name="Gibbs R."/>
        </authorList>
    </citation>
    <scope>NUCLEOTIDE SEQUENCE [LARGE SCALE GENOMIC DNA]</scope>
    <source>
        <strain evidence="1 2">DSM 17361</strain>
    </source>
</reference>
<protein>
    <submittedName>
        <fullName evidence="1">Uncharacterized protein</fullName>
    </submittedName>
</protein>
<evidence type="ECO:0000313" key="2">
    <source>
        <dbReference type="Proteomes" id="UP000003160"/>
    </source>
</evidence>
<comment type="caution">
    <text evidence="1">The sequence shown here is derived from an EMBL/GenBank/DDBJ whole genome shotgun (WGS) entry which is preliminary data.</text>
</comment>
<organism evidence="1 2">
    <name type="scientific">Hallella bergensis DSM 17361</name>
    <dbReference type="NCBI Taxonomy" id="585502"/>
    <lineage>
        <taxon>Bacteria</taxon>
        <taxon>Pseudomonadati</taxon>
        <taxon>Bacteroidota</taxon>
        <taxon>Bacteroidia</taxon>
        <taxon>Bacteroidales</taxon>
        <taxon>Prevotellaceae</taxon>
        <taxon>Hallella</taxon>
    </lineage>
</organism>
<dbReference type="Proteomes" id="UP000003160">
    <property type="component" value="Unassembled WGS sequence"/>
</dbReference>
<proteinExistence type="predicted"/>
<sequence>MKAPSKPLFFVRRPWCVRLAAVIHVSGGRETDAHRPSYDAELTLDASQFNGC</sequence>
<gene>
    <name evidence="1" type="ORF">HMPREF0645_1005</name>
</gene>
<keyword evidence="2" id="KW-1185">Reference proteome</keyword>
<dbReference type="HOGENOM" id="CLU_3083147_0_0_10"/>
<dbReference type="AlphaFoldDB" id="D1PVM0"/>
<evidence type="ECO:0000313" key="1">
    <source>
        <dbReference type="EMBL" id="EFA44590.1"/>
    </source>
</evidence>
<accession>D1PVM0</accession>
<dbReference type="EMBL" id="ACKS01000039">
    <property type="protein sequence ID" value="EFA44590.1"/>
    <property type="molecule type" value="Genomic_DNA"/>
</dbReference>